<comment type="caution">
    <text evidence="1">The sequence shown here is derived from an EMBL/GenBank/DDBJ whole genome shotgun (WGS) entry which is preliminary data.</text>
</comment>
<name>A0A2N8K8C7_9BURK</name>
<reference evidence="1 2" key="1">
    <citation type="submission" date="2018-01" db="EMBL/GenBank/DDBJ databases">
        <title>The draft genome of an aniline degradation strain ANB-1.</title>
        <authorList>
            <person name="Zhang L."/>
            <person name="Jiang J."/>
        </authorList>
    </citation>
    <scope>NUCLEOTIDE SEQUENCE [LARGE SCALE GENOMIC DNA]</scope>
    <source>
        <strain evidence="1 2">ANB-1</strain>
    </source>
</reference>
<gene>
    <name evidence="1" type="ORF">C1I89_33345</name>
</gene>
<dbReference type="AlphaFoldDB" id="A0A2N8K8C7"/>
<accession>A0A2N8K8C7</accession>
<keyword evidence="2" id="KW-1185">Reference proteome</keyword>
<evidence type="ECO:0000313" key="1">
    <source>
        <dbReference type="EMBL" id="PND29702.1"/>
    </source>
</evidence>
<dbReference type="RefSeq" id="WP_102776387.1">
    <property type="nucleotide sequence ID" value="NZ_POQS01000024.1"/>
</dbReference>
<dbReference type="EMBL" id="POQS01000024">
    <property type="protein sequence ID" value="PND29702.1"/>
    <property type="molecule type" value="Genomic_DNA"/>
</dbReference>
<evidence type="ECO:0000313" key="2">
    <source>
        <dbReference type="Proteomes" id="UP000235994"/>
    </source>
</evidence>
<protein>
    <submittedName>
        <fullName evidence="1">Uncharacterized protein</fullName>
    </submittedName>
</protein>
<proteinExistence type="predicted"/>
<dbReference type="Pfam" id="PF07409">
    <property type="entry name" value="GP46"/>
    <property type="match status" value="1"/>
</dbReference>
<dbReference type="InterPro" id="IPR010877">
    <property type="entry name" value="Phage_Mu_Gp46"/>
</dbReference>
<sequence>MDLALHYDPAAKVFDLLLDGGDLATDDGLVTAVVLSLFTDRRALPEDRLPDGATDRRGWWADVYNPRPHGSRLWLLCREKELDSVLRRAQQYAEEALAWLVEDEIARAVEVEAIHLRRGVLQLLIGIVRGDGTVLQRQYEYVWQSAA</sequence>
<dbReference type="Proteomes" id="UP000235994">
    <property type="component" value="Unassembled WGS sequence"/>
</dbReference>
<organism evidence="1 2">
    <name type="scientific">Achromobacter pulmonis</name>
    <dbReference type="NCBI Taxonomy" id="1389932"/>
    <lineage>
        <taxon>Bacteria</taxon>
        <taxon>Pseudomonadati</taxon>
        <taxon>Pseudomonadota</taxon>
        <taxon>Betaproteobacteria</taxon>
        <taxon>Burkholderiales</taxon>
        <taxon>Alcaligenaceae</taxon>
        <taxon>Achromobacter</taxon>
    </lineage>
</organism>